<dbReference type="GO" id="GO:0015562">
    <property type="term" value="F:efflux transmembrane transporter activity"/>
    <property type="evidence" value="ECO:0007669"/>
    <property type="project" value="TreeGrafter"/>
</dbReference>
<dbReference type="KEGG" id="tmk:QGN29_08315"/>
<dbReference type="PANTHER" id="PTHR30469:SF11">
    <property type="entry name" value="BLL4320 PROTEIN"/>
    <property type="match status" value="1"/>
</dbReference>
<protein>
    <submittedName>
        <fullName evidence="3">Efflux RND transporter periplasmic adaptor subunit</fullName>
    </submittedName>
</protein>
<dbReference type="AlphaFoldDB" id="A0AA52EA76"/>
<dbReference type="PANTHER" id="PTHR30469">
    <property type="entry name" value="MULTIDRUG RESISTANCE PROTEIN MDTA"/>
    <property type="match status" value="1"/>
</dbReference>
<keyword evidence="4" id="KW-1185">Reference proteome</keyword>
<dbReference type="GO" id="GO:1990281">
    <property type="term" value="C:efflux pump complex"/>
    <property type="evidence" value="ECO:0007669"/>
    <property type="project" value="TreeGrafter"/>
</dbReference>
<feature type="coiled-coil region" evidence="2">
    <location>
        <begin position="103"/>
        <end position="137"/>
    </location>
</feature>
<dbReference type="Gene3D" id="2.40.30.170">
    <property type="match status" value="1"/>
</dbReference>
<dbReference type="SUPFAM" id="SSF111369">
    <property type="entry name" value="HlyD-like secretion proteins"/>
    <property type="match status" value="1"/>
</dbReference>
<evidence type="ECO:0000256" key="1">
    <source>
        <dbReference type="ARBA" id="ARBA00009477"/>
    </source>
</evidence>
<name>A0AA52EA76_9PROT</name>
<dbReference type="RefSeq" id="WP_310797390.1">
    <property type="nucleotide sequence ID" value="NZ_CP123872.1"/>
</dbReference>
<sequence length="388" mass="42225">MRQTIQKTISIAFIAIFTSATTFIVMAKSTSSSQEGQQRRPVPVEVMTIQLQDSYEEWRSFTGRALAGKTSPLGFEMNGTLNKVTVDIGSRVSKGLPLAFLDTARAEANLNSLQAQKNAAEARLKLANQTLSRTKKTFTQGHLSAQRMDEAAANQLQALADLNNLSASIEALKIDIEKMTIKAPFSGVITERMADEGRIIGAGTPVLTLVETGHLEGHIGVSSGIADALEKKAEYRLLNPQRRDITGHSIRNILPVIEGQTRTRMVIFTLPEGAIRDGDLVTMLIKDKKIATGAWVPLRALSADVRGLWRLNKVKTAEDGSSHVAFENVQILYTTGRKAFVSGTLSEGDKIVAGGIDKLAHNERVKIVKSRTSVLPESEVASQQSKKH</sequence>
<dbReference type="NCBIfam" id="TIGR01730">
    <property type="entry name" value="RND_mfp"/>
    <property type="match status" value="1"/>
</dbReference>
<dbReference type="InterPro" id="IPR006143">
    <property type="entry name" value="RND_pump_MFP"/>
</dbReference>
<reference evidence="3" key="1">
    <citation type="submission" date="2023-04" db="EMBL/GenBank/DDBJ databases">
        <title>Complete genome sequence of Temperatibacter marinus.</title>
        <authorList>
            <person name="Rong J.-C."/>
            <person name="Yi M.-L."/>
            <person name="Zhao Q."/>
        </authorList>
    </citation>
    <scope>NUCLEOTIDE SEQUENCE</scope>
    <source>
        <strain evidence="3">NBRC 110045</strain>
    </source>
</reference>
<evidence type="ECO:0000313" key="3">
    <source>
        <dbReference type="EMBL" id="WND01562.1"/>
    </source>
</evidence>
<dbReference type="EMBL" id="CP123872">
    <property type="protein sequence ID" value="WND01562.1"/>
    <property type="molecule type" value="Genomic_DNA"/>
</dbReference>
<proteinExistence type="inferred from homology"/>
<evidence type="ECO:0000256" key="2">
    <source>
        <dbReference type="SAM" id="Coils"/>
    </source>
</evidence>
<organism evidence="3 4">
    <name type="scientific">Temperatibacter marinus</name>
    <dbReference type="NCBI Taxonomy" id="1456591"/>
    <lineage>
        <taxon>Bacteria</taxon>
        <taxon>Pseudomonadati</taxon>
        <taxon>Pseudomonadota</taxon>
        <taxon>Alphaproteobacteria</taxon>
        <taxon>Kordiimonadales</taxon>
        <taxon>Temperatibacteraceae</taxon>
        <taxon>Temperatibacter</taxon>
    </lineage>
</organism>
<gene>
    <name evidence="3" type="ORF">QGN29_08315</name>
</gene>
<comment type="similarity">
    <text evidence="1">Belongs to the membrane fusion protein (MFP) (TC 8.A.1) family.</text>
</comment>
<keyword evidence="2" id="KW-0175">Coiled coil</keyword>
<evidence type="ECO:0000313" key="4">
    <source>
        <dbReference type="Proteomes" id="UP001268683"/>
    </source>
</evidence>
<dbReference type="Gene3D" id="2.40.420.20">
    <property type="match status" value="1"/>
</dbReference>
<dbReference type="Gene3D" id="1.10.287.470">
    <property type="entry name" value="Helix hairpin bin"/>
    <property type="match status" value="1"/>
</dbReference>
<accession>A0AA52EA76</accession>
<dbReference type="Proteomes" id="UP001268683">
    <property type="component" value="Chromosome"/>
</dbReference>
<dbReference type="Gene3D" id="2.40.50.100">
    <property type="match status" value="1"/>
</dbReference>